<dbReference type="GO" id="GO:0009252">
    <property type="term" value="P:peptidoglycan biosynthetic process"/>
    <property type="evidence" value="ECO:0007669"/>
    <property type="project" value="TreeGrafter"/>
</dbReference>
<dbReference type="RefSeq" id="WP_095498035.1">
    <property type="nucleotide sequence ID" value="NZ_BSPO01000001.1"/>
</dbReference>
<dbReference type="PANTHER" id="PTHR38776">
    <property type="entry name" value="MLTA-INTERACTING PROTEIN-RELATED"/>
    <property type="match status" value="1"/>
</dbReference>
<keyword evidence="3 6" id="KW-0732">Signal</keyword>
<evidence type="ECO:0000256" key="2">
    <source>
        <dbReference type="ARBA" id="ARBA00005722"/>
    </source>
</evidence>
<feature type="signal peptide" evidence="6">
    <location>
        <begin position="1"/>
        <end position="19"/>
    </location>
</feature>
<evidence type="ECO:0000256" key="6">
    <source>
        <dbReference type="SAM" id="SignalP"/>
    </source>
</evidence>
<keyword evidence="5" id="KW-0998">Cell outer membrane</keyword>
<evidence type="ECO:0000256" key="4">
    <source>
        <dbReference type="ARBA" id="ARBA00023136"/>
    </source>
</evidence>
<keyword evidence="8" id="KW-1185">Reference proteome</keyword>
<keyword evidence="4" id="KW-0472">Membrane</keyword>
<dbReference type="Proteomes" id="UP001157439">
    <property type="component" value="Unassembled WGS sequence"/>
</dbReference>
<evidence type="ECO:0000313" key="7">
    <source>
        <dbReference type="EMBL" id="GLS82484.1"/>
    </source>
</evidence>
<feature type="chain" id="PRO_5041253441" evidence="6">
    <location>
        <begin position="20"/>
        <end position="286"/>
    </location>
</feature>
<protein>
    <submittedName>
        <fullName evidence="7">Outer membrane MltA-interaction protein MipA</fullName>
    </submittedName>
</protein>
<comment type="caution">
    <text evidence="7">The sequence shown here is derived from an EMBL/GenBank/DDBJ whole genome shotgun (WGS) entry which is preliminary data.</text>
</comment>
<dbReference type="GO" id="GO:0009279">
    <property type="term" value="C:cell outer membrane"/>
    <property type="evidence" value="ECO:0007669"/>
    <property type="project" value="UniProtKB-SubCell"/>
</dbReference>
<proteinExistence type="inferred from homology"/>
<comment type="subcellular location">
    <subcellularLocation>
        <location evidence="1">Cell outer membrane</location>
    </subcellularLocation>
</comment>
<dbReference type="Pfam" id="PF06629">
    <property type="entry name" value="MipA"/>
    <property type="match status" value="1"/>
</dbReference>
<accession>A0AA37TJW4</accession>
<sequence length="286" mass="31918">MLRSLIVGTLLACSVSAHANSYCDSRNTCIDTHQWLIGVNLGYGEKANPINAKDDIPIYATPNFAYYGKRFFVEDLDFGYTLVEAKDYSINAVTALPEDRAYFQRWDPSNIFVSFNSLTAGSIAKTNASNDLSKMDTESLADREFTVMAGLEGHYYLTQSQTLSAQVVTDALGVHSGSQATLAWATNHFWQNWIIDVSVAGQWKNKQFASYYYGVRPDEATSAHFIYQADDAINGLATLNARYRLNESWHLLLAYQYQLLADSIKNSPIVVDSDTNNFFLGASWAL</sequence>
<evidence type="ECO:0000256" key="5">
    <source>
        <dbReference type="ARBA" id="ARBA00023237"/>
    </source>
</evidence>
<dbReference type="PANTHER" id="PTHR38776:SF1">
    <property type="entry name" value="MLTA-INTERACTING PROTEIN-RELATED"/>
    <property type="match status" value="1"/>
</dbReference>
<name>A0AA37TJW4_9GAMM</name>
<dbReference type="EMBL" id="BSPO01000001">
    <property type="protein sequence ID" value="GLS82484.1"/>
    <property type="molecule type" value="Genomic_DNA"/>
</dbReference>
<evidence type="ECO:0000256" key="1">
    <source>
        <dbReference type="ARBA" id="ARBA00004442"/>
    </source>
</evidence>
<gene>
    <name evidence="7" type="primary">mipA</name>
    <name evidence="7" type="ORF">GCM10007894_04610</name>
</gene>
<dbReference type="AlphaFoldDB" id="A0AA37TJW4"/>
<dbReference type="InterPro" id="IPR010583">
    <property type="entry name" value="MipA"/>
</dbReference>
<evidence type="ECO:0000313" key="8">
    <source>
        <dbReference type="Proteomes" id="UP001157439"/>
    </source>
</evidence>
<comment type="similarity">
    <text evidence="2">Belongs to the MipA/OmpV family.</text>
</comment>
<reference evidence="7 8" key="1">
    <citation type="journal article" date="2014" name="Int. J. Syst. Evol. Microbiol.">
        <title>Complete genome sequence of Corynebacterium casei LMG S-19264T (=DSM 44701T), isolated from a smear-ripened cheese.</title>
        <authorList>
            <consortium name="US DOE Joint Genome Institute (JGI-PGF)"/>
            <person name="Walter F."/>
            <person name="Albersmeier A."/>
            <person name="Kalinowski J."/>
            <person name="Ruckert C."/>
        </authorList>
    </citation>
    <scope>NUCLEOTIDE SEQUENCE [LARGE SCALE GENOMIC DNA]</scope>
    <source>
        <strain evidence="7 8">NBRC 112785</strain>
    </source>
</reference>
<organism evidence="7 8">
    <name type="scientific">Paraferrimonas haliotis</name>
    <dbReference type="NCBI Taxonomy" id="2013866"/>
    <lineage>
        <taxon>Bacteria</taxon>
        <taxon>Pseudomonadati</taxon>
        <taxon>Pseudomonadota</taxon>
        <taxon>Gammaproteobacteria</taxon>
        <taxon>Alteromonadales</taxon>
        <taxon>Ferrimonadaceae</taxon>
        <taxon>Paraferrimonas</taxon>
    </lineage>
</organism>
<evidence type="ECO:0000256" key="3">
    <source>
        <dbReference type="ARBA" id="ARBA00022729"/>
    </source>
</evidence>